<protein>
    <submittedName>
        <fullName evidence="1">Uncharacterized protein</fullName>
    </submittedName>
</protein>
<sequence>MDLLFCRTYPFAIVVA</sequence>
<proteinExistence type="predicted"/>
<organism evidence="1">
    <name type="scientific">Rhizophora mucronata</name>
    <name type="common">Asiatic mangrove</name>
    <dbReference type="NCBI Taxonomy" id="61149"/>
    <lineage>
        <taxon>Eukaryota</taxon>
        <taxon>Viridiplantae</taxon>
        <taxon>Streptophyta</taxon>
        <taxon>Embryophyta</taxon>
        <taxon>Tracheophyta</taxon>
        <taxon>Spermatophyta</taxon>
        <taxon>Magnoliopsida</taxon>
        <taxon>eudicotyledons</taxon>
        <taxon>Gunneridae</taxon>
        <taxon>Pentapetalae</taxon>
        <taxon>rosids</taxon>
        <taxon>fabids</taxon>
        <taxon>Malpighiales</taxon>
        <taxon>Rhizophoraceae</taxon>
        <taxon>Rhizophora</taxon>
    </lineage>
</organism>
<name>A0A2P2P9A7_RHIMU</name>
<reference evidence="1" key="1">
    <citation type="submission" date="2018-02" db="EMBL/GenBank/DDBJ databases">
        <title>Rhizophora mucronata_Transcriptome.</title>
        <authorList>
            <person name="Meera S.P."/>
            <person name="Sreeshan A."/>
            <person name="Augustine A."/>
        </authorList>
    </citation>
    <scope>NUCLEOTIDE SEQUENCE</scope>
    <source>
        <tissue evidence="1">Leaf</tissue>
    </source>
</reference>
<evidence type="ECO:0000313" key="1">
    <source>
        <dbReference type="EMBL" id="MBX51312.1"/>
    </source>
</evidence>
<accession>A0A2P2P9A7</accession>
<dbReference type="EMBL" id="GGEC01070828">
    <property type="protein sequence ID" value="MBX51312.1"/>
    <property type="molecule type" value="Transcribed_RNA"/>
</dbReference>
<dbReference type="AlphaFoldDB" id="A0A2P2P9A7"/>